<feature type="compositionally biased region" description="Polar residues" evidence="1">
    <location>
        <begin position="242"/>
        <end position="261"/>
    </location>
</feature>
<dbReference type="PANTHER" id="PTHR14796">
    <property type="entry name" value="NEURENSIN 1-RELATED"/>
    <property type="match status" value="1"/>
</dbReference>
<gene>
    <name evidence="3" type="ORF">BOKJ2_LOCUS11421</name>
</gene>
<dbReference type="Proteomes" id="UP000783686">
    <property type="component" value="Unassembled WGS sequence"/>
</dbReference>
<sequence>MRLYKAKREGLSFWPFSRQTGPEHEKLAEESAVVDEVTLGPDGAKKFGIKSYLHHFYLSPTAEDLEGNAWYLLPPPPVQRMSVYICRVVTLIGLLLLLAGAGMIVVGYTWKPRTSVEESLMKIAISQDEDGNFYIPPERFSEVLRDPMHDWKMAGFCLFASGAAFMALSLLVPTCAHVFGGKKLAAFVSEDNTPNEPPVRIYPSMGNRFKISPTKLAGTHKISPSSGPVPVMEEISKVQPGKASSHTSPIQPANDFLTGTPQEPLLK</sequence>
<feature type="transmembrane region" description="Helical" evidence="2">
    <location>
        <begin position="153"/>
        <end position="173"/>
    </location>
</feature>
<dbReference type="InterPro" id="IPR024883">
    <property type="entry name" value="Neurensin"/>
</dbReference>
<dbReference type="Proteomes" id="UP000614601">
    <property type="component" value="Unassembled WGS sequence"/>
</dbReference>
<dbReference type="AlphaFoldDB" id="A0A811L9V3"/>
<dbReference type="GO" id="GO:0007399">
    <property type="term" value="P:nervous system development"/>
    <property type="evidence" value="ECO:0007669"/>
    <property type="project" value="TreeGrafter"/>
</dbReference>
<evidence type="ECO:0000313" key="3">
    <source>
        <dbReference type="EMBL" id="CAD5225123.1"/>
    </source>
</evidence>
<name>A0A811L9V3_9BILA</name>
<dbReference type="PANTHER" id="PTHR14796:SF3">
    <property type="entry name" value="NEURENSIN 1-LIKE-RELATED"/>
    <property type="match status" value="1"/>
</dbReference>
<dbReference type="EMBL" id="CAJFDH010000005">
    <property type="protein sequence ID" value="CAD5225123.1"/>
    <property type="molecule type" value="Genomic_DNA"/>
</dbReference>
<keyword evidence="2" id="KW-0812">Transmembrane</keyword>
<accession>A0A811L9V3</accession>
<evidence type="ECO:0000313" key="4">
    <source>
        <dbReference type="Proteomes" id="UP000614601"/>
    </source>
</evidence>
<dbReference type="EMBL" id="CAJFCW020000005">
    <property type="protein sequence ID" value="CAG9120456.1"/>
    <property type="molecule type" value="Genomic_DNA"/>
</dbReference>
<dbReference type="GO" id="GO:0030133">
    <property type="term" value="C:transport vesicle"/>
    <property type="evidence" value="ECO:0007669"/>
    <property type="project" value="InterPro"/>
</dbReference>
<evidence type="ECO:0000256" key="2">
    <source>
        <dbReference type="SAM" id="Phobius"/>
    </source>
</evidence>
<keyword evidence="2" id="KW-1133">Transmembrane helix</keyword>
<feature type="transmembrane region" description="Helical" evidence="2">
    <location>
        <begin position="88"/>
        <end position="110"/>
    </location>
</feature>
<comment type="caution">
    <text evidence="3">The sequence shown here is derived from an EMBL/GenBank/DDBJ whole genome shotgun (WGS) entry which is preliminary data.</text>
</comment>
<dbReference type="Pfam" id="PF14927">
    <property type="entry name" value="Neurensin"/>
    <property type="match status" value="1"/>
</dbReference>
<keyword evidence="4" id="KW-1185">Reference proteome</keyword>
<dbReference type="GO" id="GO:0043005">
    <property type="term" value="C:neuron projection"/>
    <property type="evidence" value="ECO:0007669"/>
    <property type="project" value="TreeGrafter"/>
</dbReference>
<reference evidence="3" key="1">
    <citation type="submission" date="2020-09" db="EMBL/GenBank/DDBJ databases">
        <authorList>
            <person name="Kikuchi T."/>
        </authorList>
    </citation>
    <scope>NUCLEOTIDE SEQUENCE</scope>
    <source>
        <strain evidence="3">SH1</strain>
    </source>
</reference>
<proteinExistence type="predicted"/>
<evidence type="ECO:0000256" key="1">
    <source>
        <dbReference type="SAM" id="MobiDB-lite"/>
    </source>
</evidence>
<dbReference type="OrthoDB" id="5979667at2759"/>
<dbReference type="GO" id="GO:0043025">
    <property type="term" value="C:neuronal cell body"/>
    <property type="evidence" value="ECO:0007669"/>
    <property type="project" value="TreeGrafter"/>
</dbReference>
<protein>
    <submittedName>
        <fullName evidence="3">Uncharacterized protein</fullName>
    </submittedName>
</protein>
<feature type="region of interest" description="Disordered" evidence="1">
    <location>
        <begin position="217"/>
        <end position="267"/>
    </location>
</feature>
<organism evidence="3 4">
    <name type="scientific">Bursaphelenchus okinawaensis</name>
    <dbReference type="NCBI Taxonomy" id="465554"/>
    <lineage>
        <taxon>Eukaryota</taxon>
        <taxon>Metazoa</taxon>
        <taxon>Ecdysozoa</taxon>
        <taxon>Nematoda</taxon>
        <taxon>Chromadorea</taxon>
        <taxon>Rhabditida</taxon>
        <taxon>Tylenchina</taxon>
        <taxon>Tylenchomorpha</taxon>
        <taxon>Aphelenchoidea</taxon>
        <taxon>Aphelenchoididae</taxon>
        <taxon>Bursaphelenchus</taxon>
    </lineage>
</organism>
<keyword evidence="2" id="KW-0472">Membrane</keyword>